<dbReference type="CDD" id="cd07067">
    <property type="entry name" value="HP_PGM_like"/>
    <property type="match status" value="1"/>
</dbReference>
<dbReference type="Proteomes" id="UP000699691">
    <property type="component" value="Unassembled WGS sequence"/>
</dbReference>
<protein>
    <submittedName>
        <fullName evidence="1">Histidine phosphatase family protein</fullName>
    </submittedName>
</protein>
<evidence type="ECO:0000313" key="2">
    <source>
        <dbReference type="Proteomes" id="UP000699691"/>
    </source>
</evidence>
<organism evidence="1 2">
    <name type="scientific">candidate division WWE3 bacterium</name>
    <dbReference type="NCBI Taxonomy" id="2053526"/>
    <lineage>
        <taxon>Bacteria</taxon>
        <taxon>Katanobacteria</taxon>
    </lineage>
</organism>
<name>A0A955LV42_UNCKA</name>
<dbReference type="InterPro" id="IPR029033">
    <property type="entry name" value="His_PPase_superfam"/>
</dbReference>
<dbReference type="Gene3D" id="3.40.50.1240">
    <property type="entry name" value="Phosphoglycerate mutase-like"/>
    <property type="match status" value="1"/>
</dbReference>
<accession>A0A955LV42</accession>
<dbReference type="SUPFAM" id="SSF53254">
    <property type="entry name" value="Phosphoglycerate mutase-like"/>
    <property type="match status" value="1"/>
</dbReference>
<evidence type="ECO:0000313" key="1">
    <source>
        <dbReference type="EMBL" id="MCA9397309.1"/>
    </source>
</evidence>
<dbReference type="AlphaFoldDB" id="A0A955LV42"/>
<dbReference type="EMBL" id="JAGQKY010000015">
    <property type="protein sequence ID" value="MCA9397309.1"/>
    <property type="molecule type" value="Genomic_DNA"/>
</dbReference>
<dbReference type="InterPro" id="IPR013078">
    <property type="entry name" value="His_Pase_superF_clade-1"/>
</dbReference>
<comment type="caution">
    <text evidence="1">The sequence shown here is derived from an EMBL/GenBank/DDBJ whole genome shotgun (WGS) entry which is preliminary data.</text>
</comment>
<gene>
    <name evidence="1" type="ORF">KC573_00630</name>
</gene>
<reference evidence="1" key="2">
    <citation type="journal article" date="2021" name="Microbiome">
        <title>Successional dynamics and alternative stable states in a saline activated sludge microbial community over 9 years.</title>
        <authorList>
            <person name="Wang Y."/>
            <person name="Ye J."/>
            <person name="Ju F."/>
            <person name="Liu L."/>
            <person name="Boyd J.A."/>
            <person name="Deng Y."/>
            <person name="Parks D.H."/>
            <person name="Jiang X."/>
            <person name="Yin X."/>
            <person name="Woodcroft B.J."/>
            <person name="Tyson G.W."/>
            <person name="Hugenholtz P."/>
            <person name="Polz M.F."/>
            <person name="Zhang T."/>
        </authorList>
    </citation>
    <scope>NUCLEOTIDE SEQUENCE</scope>
    <source>
        <strain evidence="1">HKST-UBA02</strain>
    </source>
</reference>
<sequence>MELILIRHSRTQPTHTVPVRQWGLTEEGIQLAKDLSKQKIISSLDVLYSSLQTKAIETSLYLAKPHGVPMKTHPGLDEISSFTRTFLGKDFEKVSEDFYRERIARIAEGETWREALRRFKTSLESIVAVEKKRRIRTVGIVSHGNILAFFTAHYTQTDPYMYHKKIQMPDVAMFDWETKEFEVGWGEVK</sequence>
<proteinExistence type="predicted"/>
<reference evidence="1" key="1">
    <citation type="submission" date="2020-04" db="EMBL/GenBank/DDBJ databases">
        <authorList>
            <person name="Zhang T."/>
        </authorList>
    </citation>
    <scope>NUCLEOTIDE SEQUENCE</scope>
    <source>
        <strain evidence="1">HKST-UBA02</strain>
    </source>
</reference>
<dbReference type="Pfam" id="PF00300">
    <property type="entry name" value="His_Phos_1"/>
    <property type="match status" value="1"/>
</dbReference>